<evidence type="ECO:0000313" key="1">
    <source>
        <dbReference type="EMBL" id="MEJ8306537.1"/>
    </source>
</evidence>
<sequence>MLRVAEQQIRKGLQALPDHGPDYDSMWQRIRTEVERRRSGWNEQVDTSNDKRFVSRSRQWIMAASAAAVVIAAGGTAAYFSPSEGSEPTAADVGQQLQATAEVDGVRLTLNNAAIGLQPLAEENQMSLRMTLNDTQGRSFDAAEFGEATLTDLDTGKNLERSGTKRDLFRQEAPGEDYALTQYFAGSLPVAGETKRYRLTMKDLFLNETAETPLGNELVEGQEYAVIPEDDLRIKINAYDWGSGDQRLNVSYEANKDWPKSQSDSLPSTFTKEPGKLTIKNGEKLLTSPVWGSINAEQVWSRNTTFMFHNVNGEKPQDLTFFYAYVKTVDKANGEWTIDFTVQGSQAAASDYTLSIDGQQSLEERTGMKLPEAIASPFRIKIPVIRQEADAKQSAGRFLFYQETILQVDDMEIPGLQAPIPGQEYVPPGIDPKAPETITFNLAQDSLSDLSGKSLTLKLRNAVVMNEYPEIWTSIEPPAAQAQSVKETMPDQSIMAYKVTRKGKDVHVQTLTENKFYLISGTQLKVDGKTYESDSNETSSKYAGDFGYRIDVFKNVPEGSDFSINAGSYGVYDSSRDLDLPISQ</sequence>
<comment type="caution">
    <text evidence="1">The sequence shown here is derived from an EMBL/GenBank/DDBJ whole genome shotgun (WGS) entry which is preliminary data.</text>
</comment>
<reference evidence="1" key="1">
    <citation type="submission" date="2024-03" db="EMBL/GenBank/DDBJ databases">
        <title>Whole genome sequecning of epiphytes from Marcgravia umbellata leaves.</title>
        <authorList>
            <person name="Kumar G."/>
            <person name="Savka M.A."/>
        </authorList>
    </citation>
    <scope>NUCLEOTIDE SEQUENCE</scope>
    <source>
        <strain evidence="1">RIT_BL5</strain>
    </source>
</reference>
<proteinExistence type="predicted"/>
<organism evidence="1 2">
    <name type="scientific">Saccharibacillus sacchari</name>
    <dbReference type="NCBI Taxonomy" id="456493"/>
    <lineage>
        <taxon>Bacteria</taxon>
        <taxon>Bacillati</taxon>
        <taxon>Bacillota</taxon>
        <taxon>Bacilli</taxon>
        <taxon>Bacillales</taxon>
        <taxon>Paenibacillaceae</taxon>
        <taxon>Saccharibacillus</taxon>
    </lineage>
</organism>
<dbReference type="Proteomes" id="UP001380953">
    <property type="component" value="Unassembled WGS sequence"/>
</dbReference>
<protein>
    <submittedName>
        <fullName evidence="1">Uncharacterized protein</fullName>
    </submittedName>
</protein>
<keyword evidence="2" id="KW-1185">Reference proteome</keyword>
<evidence type="ECO:0000313" key="2">
    <source>
        <dbReference type="Proteomes" id="UP001380953"/>
    </source>
</evidence>
<dbReference type="EMBL" id="JBBKAR010000056">
    <property type="protein sequence ID" value="MEJ8306537.1"/>
    <property type="molecule type" value="Genomic_DNA"/>
</dbReference>
<name>A0ACC6PI50_9BACL</name>
<gene>
    <name evidence="1" type="ORF">WKI47_21730</name>
</gene>
<accession>A0ACC6PI50</accession>